<dbReference type="GO" id="GO:0008168">
    <property type="term" value="F:methyltransferase activity"/>
    <property type="evidence" value="ECO:0007669"/>
    <property type="project" value="UniProtKB-KW"/>
</dbReference>
<evidence type="ECO:0000313" key="2">
    <source>
        <dbReference type="EMBL" id="ATZ20606.1"/>
    </source>
</evidence>
<gene>
    <name evidence="2" type="ORF">MCOLE_v1c00910</name>
</gene>
<dbReference type="Gene3D" id="2.20.25.110">
    <property type="entry name" value="S-adenosyl-L-methionine-dependent methyltransferases"/>
    <property type="match status" value="1"/>
</dbReference>
<proteinExistence type="predicted"/>
<dbReference type="InterPro" id="IPR029063">
    <property type="entry name" value="SAM-dependent_MTases_sf"/>
</dbReference>
<keyword evidence="2" id="KW-0808">Transferase</keyword>
<dbReference type="KEGG" id="mcol:MCOLE_v1c00910"/>
<dbReference type="EMBL" id="CP024968">
    <property type="protein sequence ID" value="ATZ20606.1"/>
    <property type="molecule type" value="Genomic_DNA"/>
</dbReference>
<dbReference type="InterPro" id="IPR041698">
    <property type="entry name" value="Methyltransf_25"/>
</dbReference>
<keyword evidence="2" id="KW-0489">Methyltransferase</keyword>
<protein>
    <submittedName>
        <fullName evidence="2">Methyltransferase</fullName>
    </submittedName>
</protein>
<keyword evidence="3" id="KW-1185">Reference proteome</keyword>
<name>A0A2K8P1P0_9MOLU</name>
<dbReference type="GO" id="GO:0032259">
    <property type="term" value="P:methylation"/>
    <property type="evidence" value="ECO:0007669"/>
    <property type="project" value="UniProtKB-KW"/>
</dbReference>
<dbReference type="RefSeq" id="WP_100670520.1">
    <property type="nucleotide sequence ID" value="NZ_CP024968.1"/>
</dbReference>
<dbReference type="Gene3D" id="3.40.50.150">
    <property type="entry name" value="Vaccinia Virus protein VP39"/>
    <property type="match status" value="1"/>
</dbReference>
<evidence type="ECO:0000313" key="3">
    <source>
        <dbReference type="Proteomes" id="UP000232221"/>
    </source>
</evidence>
<dbReference type="Pfam" id="PF13649">
    <property type="entry name" value="Methyltransf_25"/>
    <property type="match status" value="1"/>
</dbReference>
<accession>A0A2K8P1P0</accession>
<organism evidence="2 3">
    <name type="scientific">Mesoplasma coleopterae</name>
    <dbReference type="NCBI Taxonomy" id="324078"/>
    <lineage>
        <taxon>Bacteria</taxon>
        <taxon>Bacillati</taxon>
        <taxon>Mycoplasmatota</taxon>
        <taxon>Mollicutes</taxon>
        <taxon>Entomoplasmatales</taxon>
        <taxon>Entomoplasmataceae</taxon>
        <taxon>Mesoplasma</taxon>
    </lineage>
</organism>
<dbReference type="SUPFAM" id="SSF53335">
    <property type="entry name" value="S-adenosyl-L-methionine-dependent methyltransferases"/>
    <property type="match status" value="1"/>
</dbReference>
<dbReference type="CDD" id="cd02440">
    <property type="entry name" value="AdoMet_MTases"/>
    <property type="match status" value="1"/>
</dbReference>
<sequence>MKNNKKNYYGSLSSLVYDQTKPPGTSIDGDIQFYTNELIQRDGIVLEAGVGNGRMAIPLLRKGIEVIGLDNSEQMLNIYKQNLIKYNMESELILSDLKEFKTDLKFETIIMPNGSFCLLDREIITLVLNNFKAHLTENGRIYLDLIFPISFKPGNIHEYDFACENGDIIKIKNKSISMDWINQKTYTELEYTRNSEFEIQPFTLWWYGVEEFKNILEELEFKNIKTIQNYNNAKNLNLKTLTFIFEK</sequence>
<evidence type="ECO:0000259" key="1">
    <source>
        <dbReference type="Pfam" id="PF13649"/>
    </source>
</evidence>
<dbReference type="AlphaFoldDB" id="A0A2K8P1P0"/>
<reference evidence="2 3" key="1">
    <citation type="submission" date="2017-11" db="EMBL/GenBank/DDBJ databases">
        <title>Genome sequence of Mesoplasma coleopterae BARC 779 (ATCC 49583).</title>
        <authorList>
            <person name="Lo W.-S."/>
            <person name="Kuo C.-H."/>
        </authorList>
    </citation>
    <scope>NUCLEOTIDE SEQUENCE [LARGE SCALE GENOMIC DNA]</scope>
    <source>
        <strain evidence="2 3">BARC 779</strain>
    </source>
</reference>
<dbReference type="Proteomes" id="UP000232221">
    <property type="component" value="Chromosome"/>
</dbReference>
<dbReference type="OrthoDB" id="9804312at2"/>
<feature type="domain" description="Methyltransferase" evidence="1">
    <location>
        <begin position="45"/>
        <end position="139"/>
    </location>
</feature>